<accession>A0AAD2UVP4</accession>
<proteinExistence type="predicted"/>
<evidence type="ECO:0000313" key="2">
    <source>
        <dbReference type="Proteomes" id="UP001183411"/>
    </source>
</evidence>
<comment type="caution">
    <text evidence="1">The sequence shown here is derived from an EMBL/GenBank/DDBJ whole genome shotgun (WGS) entry which is preliminary data.</text>
</comment>
<organism evidence="1 2">
    <name type="scientific">Campylobacter jejuni</name>
    <dbReference type="NCBI Taxonomy" id="197"/>
    <lineage>
        <taxon>Bacteria</taxon>
        <taxon>Pseudomonadati</taxon>
        <taxon>Campylobacterota</taxon>
        <taxon>Epsilonproteobacteria</taxon>
        <taxon>Campylobacterales</taxon>
        <taxon>Campylobacteraceae</taxon>
        <taxon>Campylobacter</taxon>
    </lineage>
</organism>
<dbReference type="AlphaFoldDB" id="A0AAD2UVP4"/>
<evidence type="ECO:0008006" key="3">
    <source>
        <dbReference type="Google" id="ProtNLM"/>
    </source>
</evidence>
<protein>
    <recommendedName>
        <fullName evidence="3">Sugar transferase</fullName>
    </recommendedName>
</protein>
<sequence length="573" mass="67733">MRTDLILAARGDGIGERLCCLINAMFISKKTDLNFGFVWAEVPKIENSTQNSLVIKMGSDLYKYNQEDFFSEDFIKQYSYKGIFNLSNGNFSKFRNQSIKNMNDKALYQNSWGYYCVQDELDVIFNDIDDYRECIRLCWNEIKFSCKIQKIINSAYDLLISDFIAIHVRGGDALYDLREVDCYIGAFKLIPLELAISIIKSISKDKNIILFGDDISSNYKIKEYCSNNKVFLIDDFFDRTSMDSVEQAMFEIVVMSRAEVIYSSGASGFSRLAFLIGLSKKVYLSNISYQDRYVNMLHYIDEFYANNFQKAFSYLYLFLISRELNYDYEKQIKYLENSKIQDSENNVYTVLLSDLYIKNSSYDKLTQLLHNIDHKFFNVLFKKGFSTQKYLAYDFIFKSFLKNEFNIDIVNYIKYLIVCKFFNKEIPLSHENQLYAYNIVENLNFNSLYQTYLSNENRDKFISVFKELLFINFELKIRNIYNISSTLSYKLGDVMIRNYLNPVSFLKLPFLLYITKKKYIKKNLVPNSNVNILKYKLGQALIKAHKNWYKGGYIKFWFDLYKLKKEYKNKKGK</sequence>
<dbReference type="RefSeq" id="WP_052854357.1">
    <property type="nucleotide sequence ID" value="NZ_AP028358.1"/>
</dbReference>
<reference evidence="1" key="1">
    <citation type="submission" date="2023-06" db="EMBL/GenBank/DDBJ databases">
        <authorList>
            <consortium name="PulseNet: The National Subtyping Network for Foodborne Disease Surveillance"/>
        </authorList>
    </citation>
    <scope>NUCLEOTIDE SEQUENCE</scope>
    <source>
        <strain evidence="1">PNUSAC035917</strain>
    </source>
</reference>
<evidence type="ECO:0000313" key="1">
    <source>
        <dbReference type="EMBL" id="ELD5187680.1"/>
    </source>
</evidence>
<name>A0AAD2UVP4_CAMJU</name>
<dbReference type="Gene3D" id="3.40.50.11350">
    <property type="match status" value="1"/>
</dbReference>
<gene>
    <name evidence="1" type="ORF">QQI97_001900</name>
</gene>
<dbReference type="Proteomes" id="UP001183411">
    <property type="component" value="Unassembled WGS sequence"/>
</dbReference>
<dbReference type="EMBL" id="ABMIIH010000018">
    <property type="protein sequence ID" value="ELD5187680.1"/>
    <property type="molecule type" value="Genomic_DNA"/>
</dbReference>